<feature type="transmembrane region" description="Helical" evidence="5">
    <location>
        <begin position="92"/>
        <end position="114"/>
    </location>
</feature>
<evidence type="ECO:0000259" key="6">
    <source>
        <dbReference type="PROSITE" id="PS50262"/>
    </source>
</evidence>
<dbReference type="AlphaFoldDB" id="G0NEF4"/>
<evidence type="ECO:0000256" key="5">
    <source>
        <dbReference type="SAM" id="Phobius"/>
    </source>
</evidence>
<reference evidence="8" key="1">
    <citation type="submission" date="2011-07" db="EMBL/GenBank/DDBJ databases">
        <authorList>
            <consortium name="Caenorhabditis brenneri Sequencing and Analysis Consortium"/>
            <person name="Wilson R.K."/>
        </authorList>
    </citation>
    <scope>NUCLEOTIDE SEQUENCE [LARGE SCALE GENOMIC DNA]</scope>
    <source>
        <strain evidence="8">PB2801</strain>
    </source>
</reference>
<accession>G0NEF4</accession>
<feature type="transmembrane region" description="Helical" evidence="5">
    <location>
        <begin position="12"/>
        <end position="33"/>
    </location>
</feature>
<feature type="transmembrane region" description="Helical" evidence="5">
    <location>
        <begin position="54"/>
        <end position="72"/>
    </location>
</feature>
<feature type="transmembrane region" description="Helical" evidence="5">
    <location>
        <begin position="507"/>
        <end position="525"/>
    </location>
</feature>
<protein>
    <recommendedName>
        <fullName evidence="6">G-protein coupled receptors family 1 profile domain-containing protein</fullName>
    </recommendedName>
</protein>
<dbReference type="OMA" id="FPSTVVW"/>
<name>G0NEF4_CAEBE</name>
<feature type="transmembrane region" description="Helical" evidence="5">
    <location>
        <begin position="537"/>
        <end position="559"/>
    </location>
</feature>
<evidence type="ECO:0000256" key="2">
    <source>
        <dbReference type="ARBA" id="ARBA00022692"/>
    </source>
</evidence>
<organism evidence="8">
    <name type="scientific">Caenorhabditis brenneri</name>
    <name type="common">Nematode worm</name>
    <dbReference type="NCBI Taxonomy" id="135651"/>
    <lineage>
        <taxon>Eukaryota</taxon>
        <taxon>Metazoa</taxon>
        <taxon>Ecdysozoa</taxon>
        <taxon>Nematoda</taxon>
        <taxon>Chromadorea</taxon>
        <taxon>Rhabditida</taxon>
        <taxon>Rhabditina</taxon>
        <taxon>Rhabditomorpha</taxon>
        <taxon>Rhabditoidea</taxon>
        <taxon>Rhabditidae</taxon>
        <taxon>Peloderinae</taxon>
        <taxon>Caenorhabditis</taxon>
    </lineage>
</organism>
<keyword evidence="4 5" id="KW-0472">Membrane</keyword>
<dbReference type="PANTHER" id="PTHR46418:SF1">
    <property type="entry name" value="G-PROTEIN COUPLED RECEPTORS FAMILY 1 PROFILE DOMAIN-CONTAINING PROTEIN-RELATED"/>
    <property type="match status" value="1"/>
</dbReference>
<evidence type="ECO:0000313" key="8">
    <source>
        <dbReference type="Proteomes" id="UP000008068"/>
    </source>
</evidence>
<dbReference type="STRING" id="135651.G0NEF4"/>
<dbReference type="FunCoup" id="G0NEF4">
    <property type="interactions" value="3"/>
</dbReference>
<comment type="subcellular location">
    <subcellularLocation>
        <location evidence="1">Membrane</location>
    </subcellularLocation>
</comment>
<dbReference type="eggNOG" id="ENOG502TFUP">
    <property type="taxonomic scope" value="Eukaryota"/>
</dbReference>
<keyword evidence="2 5" id="KW-0812">Transmembrane</keyword>
<feature type="transmembrane region" description="Helical" evidence="5">
    <location>
        <begin position="230"/>
        <end position="250"/>
    </location>
</feature>
<keyword evidence="3 5" id="KW-1133">Transmembrane helix</keyword>
<evidence type="ECO:0000256" key="3">
    <source>
        <dbReference type="ARBA" id="ARBA00022989"/>
    </source>
</evidence>
<gene>
    <name evidence="7" type="ORF">CAEBREN_03382</name>
</gene>
<dbReference type="InterPro" id="IPR019420">
    <property type="entry name" value="7TM_GPCR_serpentine_rcpt_Srbc"/>
</dbReference>
<dbReference type="PROSITE" id="PS50262">
    <property type="entry name" value="G_PROTEIN_RECEP_F1_2"/>
    <property type="match status" value="1"/>
</dbReference>
<feature type="transmembrane region" description="Helical" evidence="5">
    <location>
        <begin position="468"/>
        <end position="486"/>
    </location>
</feature>
<feature type="transmembrane region" description="Helical" evidence="5">
    <location>
        <begin position="415"/>
        <end position="436"/>
    </location>
</feature>
<evidence type="ECO:0000313" key="7">
    <source>
        <dbReference type="EMBL" id="EGT58848.1"/>
    </source>
</evidence>
<dbReference type="EMBL" id="GL379873">
    <property type="protein sequence ID" value="EGT58848.1"/>
    <property type="molecule type" value="Genomic_DNA"/>
</dbReference>
<evidence type="ECO:0000256" key="1">
    <source>
        <dbReference type="ARBA" id="ARBA00004370"/>
    </source>
</evidence>
<dbReference type="Pfam" id="PF10316">
    <property type="entry name" value="7TM_GPCR_Srbc"/>
    <property type="match status" value="2"/>
</dbReference>
<dbReference type="Gene3D" id="1.20.1070.10">
    <property type="entry name" value="Rhodopsin 7-helix transmembrane proteins"/>
    <property type="match status" value="1"/>
</dbReference>
<feature type="transmembrane region" description="Helical" evidence="5">
    <location>
        <begin position="300"/>
        <end position="323"/>
    </location>
</feature>
<evidence type="ECO:0000256" key="4">
    <source>
        <dbReference type="ARBA" id="ARBA00023136"/>
    </source>
</evidence>
<dbReference type="PANTHER" id="PTHR46418">
    <property type="entry name" value="SRBC-64-RELATED-RELATED"/>
    <property type="match status" value="1"/>
</dbReference>
<dbReference type="GO" id="GO:0016020">
    <property type="term" value="C:membrane"/>
    <property type="evidence" value="ECO:0007669"/>
    <property type="project" value="UniProtKB-SubCell"/>
</dbReference>
<proteinExistence type="predicted"/>
<feature type="transmembrane region" description="Helical" evidence="5">
    <location>
        <begin position="126"/>
        <end position="151"/>
    </location>
</feature>
<sequence>MITTVVIVGSTALALSLATFILNSKLLLSIFWYKRVQRNADMTLIYSRFAVDMVYALASTINMVHLVTRAILPDATIKNLSFFTNWPVFNLGTIRLLLVFFITLDRIVACYLPIFYRNHRSKLPNLILLPLILSYTAFEHFILFNLCGFVLDIPLSCLGLACSLTACYRDYWLHFEEYGYLCIGVLTLILCTRLFIWNHFSKIPQRKQISRVHFGIEFFRKSESFQTTQISLLDACIIFTFDVIPAYLFAHVPAINFQSFGPMVVVSKNLGFVIEAFITFWTKSYLICLEMSVVGDIVTVLALIFSGFSFLANLYLILSIFVYKKVQRKPEMTLIYSRFAVDMLFSLINSASMMYVIIRTIFPDAIVKNLSFFIVWPTLNLGTIRFFLVLLITLDRIFATCLPISYRKHRSRIPNFIFLASILCYTGFEHFILFKICDFTLDVPMGCASSACSINTCYRNYWLYFEQIGYFSIGVLSLILCFRLFIWNYFSRAQQKKEISRTTRISLLDTCIIFMFNATPTFLFSRFPAFNVQNVGPLSACCKNFGFVIEAFILCRVLIVKKPMLTTVSSSRISKIAT</sequence>
<dbReference type="InterPro" id="IPR017452">
    <property type="entry name" value="GPCR_Rhodpsn_7TM"/>
</dbReference>
<dbReference type="Proteomes" id="UP000008068">
    <property type="component" value="Unassembled WGS sequence"/>
</dbReference>
<feature type="transmembrane region" description="Helical" evidence="5">
    <location>
        <begin position="370"/>
        <end position="394"/>
    </location>
</feature>
<dbReference type="InParanoid" id="G0NEF4"/>
<dbReference type="HOGENOM" id="CLU_033190_0_0_1"/>
<feature type="transmembrane region" description="Helical" evidence="5">
    <location>
        <begin position="178"/>
        <end position="197"/>
    </location>
</feature>
<keyword evidence="8" id="KW-1185">Reference proteome</keyword>
<feature type="transmembrane region" description="Helical" evidence="5">
    <location>
        <begin position="335"/>
        <end position="358"/>
    </location>
</feature>
<feature type="domain" description="G-protein coupled receptors family 1 profile" evidence="6">
    <location>
        <begin position="312"/>
        <end position="524"/>
    </location>
</feature>